<name>A0AAI9EDK8_9PEZI</name>
<dbReference type="AlphaFoldDB" id="A0AAI9EDK8"/>
<keyword evidence="3" id="KW-1185">Reference proteome</keyword>
<keyword evidence="1" id="KW-0812">Transmembrane</keyword>
<keyword evidence="1" id="KW-1133">Transmembrane helix</keyword>
<dbReference type="Proteomes" id="UP001296104">
    <property type="component" value="Unassembled WGS sequence"/>
</dbReference>
<protein>
    <submittedName>
        <fullName evidence="2">Uncharacterized protein</fullName>
    </submittedName>
</protein>
<evidence type="ECO:0000313" key="2">
    <source>
        <dbReference type="EMBL" id="CAK4034116.1"/>
    </source>
</evidence>
<evidence type="ECO:0000256" key="1">
    <source>
        <dbReference type="SAM" id="Phobius"/>
    </source>
</evidence>
<comment type="caution">
    <text evidence="2">The sequence shown here is derived from an EMBL/GenBank/DDBJ whole genome shotgun (WGS) entry which is preliminary data.</text>
</comment>
<reference evidence="2" key="1">
    <citation type="submission" date="2023-11" db="EMBL/GenBank/DDBJ databases">
        <authorList>
            <person name="Alioto T."/>
            <person name="Alioto T."/>
            <person name="Gomez Garrido J."/>
        </authorList>
    </citation>
    <scope>NUCLEOTIDE SEQUENCE</scope>
</reference>
<organism evidence="2 3">
    <name type="scientific">Lecanosticta acicola</name>
    <dbReference type="NCBI Taxonomy" id="111012"/>
    <lineage>
        <taxon>Eukaryota</taxon>
        <taxon>Fungi</taxon>
        <taxon>Dikarya</taxon>
        <taxon>Ascomycota</taxon>
        <taxon>Pezizomycotina</taxon>
        <taxon>Dothideomycetes</taxon>
        <taxon>Dothideomycetidae</taxon>
        <taxon>Mycosphaerellales</taxon>
        <taxon>Mycosphaerellaceae</taxon>
        <taxon>Lecanosticta</taxon>
    </lineage>
</organism>
<proteinExistence type="predicted"/>
<dbReference type="EMBL" id="CAVMBE010000104">
    <property type="protein sequence ID" value="CAK4034116.1"/>
    <property type="molecule type" value="Genomic_DNA"/>
</dbReference>
<sequence>MLARKIPFGAVIALCIVSISCWYLFTTIHPTRSQPHHEGQALIPGVLQDFVSGIRKSWNGTTTTDHGLRAFGQNEDLILYAYSESEAALENIAFFRRHALHSKADFIFIFNGQHTVETSELRHLPNVRVIERENTCLDLGAYWEVLRADDSRLARAYKRYILMNASLRGPFLPSSSRSVCWSDAYMDRLDDVTKLVGMTWNCAKGEGFAPHLQSMIWAMDAVSLNEVILPSLRCFADMADTVANGELVISGKVMDAGYDVVAMEGRFNSHRRPKVGSGSAGVEGGSKKESETFLEWCRGPESQESQGTGASDVHRTGMYEGVSIHPWDTIFAKTNREWEEQDRKIIDLLTKFADDEMYSSYDRCG</sequence>
<keyword evidence="1" id="KW-0472">Membrane</keyword>
<gene>
    <name evidence="2" type="ORF">LECACI_7A009274</name>
</gene>
<dbReference type="PROSITE" id="PS51257">
    <property type="entry name" value="PROKAR_LIPOPROTEIN"/>
    <property type="match status" value="1"/>
</dbReference>
<evidence type="ECO:0000313" key="3">
    <source>
        <dbReference type="Proteomes" id="UP001296104"/>
    </source>
</evidence>
<feature type="transmembrane region" description="Helical" evidence="1">
    <location>
        <begin position="6"/>
        <end position="25"/>
    </location>
</feature>
<accession>A0AAI9EDK8</accession>